<dbReference type="Pfam" id="PF20401">
    <property type="entry name" value="Rhomboid_2"/>
    <property type="match status" value="1"/>
</dbReference>
<evidence type="ECO:0000313" key="7">
    <source>
        <dbReference type="EMBL" id="GGU77858.1"/>
    </source>
</evidence>
<dbReference type="GO" id="GO:0016020">
    <property type="term" value="C:membrane"/>
    <property type="evidence" value="ECO:0007669"/>
    <property type="project" value="UniProtKB-SubCell"/>
</dbReference>
<evidence type="ECO:0008006" key="11">
    <source>
        <dbReference type="Google" id="ProtNLM"/>
    </source>
</evidence>
<evidence type="ECO:0000256" key="3">
    <source>
        <dbReference type="ARBA" id="ARBA00022989"/>
    </source>
</evidence>
<gene>
    <name evidence="7" type="ORF">GCM10010502_32230</name>
    <name evidence="8" type="ORF">HS99_0036320</name>
</gene>
<evidence type="ECO:0000256" key="5">
    <source>
        <dbReference type="SAM" id="MobiDB-lite"/>
    </source>
</evidence>
<evidence type="ECO:0000256" key="6">
    <source>
        <dbReference type="SAM" id="Phobius"/>
    </source>
</evidence>
<reference evidence="9" key="4">
    <citation type="submission" date="2016-08" db="EMBL/GenBank/DDBJ databases">
        <title>Sequencing, assembly and comparative genomics of S. aureofaciens ATCC 10762.</title>
        <authorList>
            <person name="Gradnigo J.S."/>
            <person name="Johnson N."/>
            <person name="Somerville G.A."/>
        </authorList>
    </citation>
    <scope>NUCLEOTIDE SEQUENCE [LARGE SCALE GENOMIC DNA]</scope>
    <source>
        <strain evidence="9">ATCC 10762 / DSM 40127 / CCM 3239 / JCM 4008 / LMG 5968 / NBRC 12843 / NCIMB 8234 / A-377</strain>
    </source>
</reference>
<evidence type="ECO:0000313" key="10">
    <source>
        <dbReference type="Proteomes" id="UP000610124"/>
    </source>
</evidence>
<keyword evidence="2 6" id="KW-0812">Transmembrane</keyword>
<sequence>MAGLRRAVVRSASAGAPYGMLRYGLRAGVFEWLLERVPTPRRTPFTLGYLAVVGATTTFAGLADPELVQRLQEASSSDGHNLLQHPLRALVLSGFWVAGEVWMPYLWGFAFTLAPLERRVGTGRAAAVFAIGHVAATLLSQGVVIAAVEAGRMAPEAMDHLDIGVSYGVLACLGAVAGLLPWRGRALALGGVGLMIAQQIATEKDVVTAVGHPAAVLTGVVLSRWLRRIERRPPRSRAREAQARTVATAASAASTASSAAAAVRAGARPSTAR</sequence>
<accession>A0A1E7N0U7</accession>
<reference evidence="7 10" key="1">
    <citation type="journal article" date="2014" name="Int. J. Syst. Evol. Microbiol.">
        <title>Complete genome sequence of Corynebacterium casei LMG S-19264T (=DSM 44701T), isolated from a smear-ripened cheese.</title>
        <authorList>
            <consortium name="US DOE Joint Genome Institute (JGI-PGF)"/>
            <person name="Walter F."/>
            <person name="Albersmeier A."/>
            <person name="Kalinowski J."/>
            <person name="Ruckert C."/>
        </authorList>
    </citation>
    <scope>NUCLEOTIDE SEQUENCE [LARGE SCALE GENOMIC DNA]</scope>
    <source>
        <strain evidence="7 10">JCM 4434</strain>
    </source>
</reference>
<feature type="transmembrane region" description="Helical" evidence="6">
    <location>
        <begin position="45"/>
        <end position="63"/>
    </location>
</feature>
<name>A0A1E7N0U7_KITAU</name>
<feature type="compositionally biased region" description="Basic and acidic residues" evidence="5">
    <location>
        <begin position="233"/>
        <end position="242"/>
    </location>
</feature>
<feature type="transmembrane region" description="Helical" evidence="6">
    <location>
        <begin position="160"/>
        <end position="179"/>
    </location>
</feature>
<proteinExistence type="predicted"/>
<evidence type="ECO:0000256" key="4">
    <source>
        <dbReference type="ARBA" id="ARBA00023136"/>
    </source>
</evidence>
<dbReference type="Proteomes" id="UP000610124">
    <property type="component" value="Unassembled WGS sequence"/>
</dbReference>
<protein>
    <recommendedName>
        <fullName evidence="11">Peptidase S54 rhomboid domain-containing protein</fullName>
    </recommendedName>
</protein>
<evidence type="ECO:0000313" key="9">
    <source>
        <dbReference type="Proteomes" id="UP000037395"/>
    </source>
</evidence>
<dbReference type="GeneID" id="97486294"/>
<dbReference type="SUPFAM" id="SSF144091">
    <property type="entry name" value="Rhomboid-like"/>
    <property type="match status" value="1"/>
</dbReference>
<evidence type="ECO:0000313" key="8">
    <source>
        <dbReference type="EMBL" id="OEV34317.1"/>
    </source>
</evidence>
<keyword evidence="9" id="KW-1185">Reference proteome</keyword>
<dbReference type="EMBL" id="BMUB01000006">
    <property type="protein sequence ID" value="GGU77858.1"/>
    <property type="molecule type" value="Genomic_DNA"/>
</dbReference>
<dbReference type="Proteomes" id="UP000037395">
    <property type="component" value="Unassembled WGS sequence"/>
</dbReference>
<organism evidence="8 9">
    <name type="scientific">Kitasatospora aureofaciens</name>
    <name type="common">Streptomyces aureofaciens</name>
    <dbReference type="NCBI Taxonomy" id="1894"/>
    <lineage>
        <taxon>Bacteria</taxon>
        <taxon>Bacillati</taxon>
        <taxon>Actinomycetota</taxon>
        <taxon>Actinomycetes</taxon>
        <taxon>Kitasatosporales</taxon>
        <taxon>Streptomycetaceae</taxon>
        <taxon>Kitasatospora</taxon>
    </lineage>
</organism>
<reference evidence="8" key="3">
    <citation type="submission" date="2016-08" db="EMBL/GenBank/DDBJ databases">
        <title>Sequencing, Assembly and Comparative Genomics of S. aureofaciens ATCC 10762.</title>
        <authorList>
            <person name="Gradnigo J.S."/>
            <person name="Johnson N."/>
            <person name="Somerville G.A."/>
        </authorList>
    </citation>
    <scope>NUCLEOTIDE SEQUENCE [LARGE SCALE GENOMIC DNA]</scope>
    <source>
        <strain evidence="8">ATCC 10762</strain>
    </source>
</reference>
<dbReference type="OrthoDB" id="3613079at2"/>
<keyword evidence="4 6" id="KW-0472">Membrane</keyword>
<dbReference type="InterPro" id="IPR046862">
    <property type="entry name" value="Rhomboid_2"/>
</dbReference>
<feature type="transmembrane region" description="Helical" evidence="6">
    <location>
        <begin position="126"/>
        <end position="148"/>
    </location>
</feature>
<feature type="compositionally biased region" description="Low complexity" evidence="5">
    <location>
        <begin position="243"/>
        <end position="273"/>
    </location>
</feature>
<reference evidence="7" key="5">
    <citation type="submission" date="2020-09" db="EMBL/GenBank/DDBJ databases">
        <authorList>
            <person name="Sun Q."/>
            <person name="Ohkuma M."/>
        </authorList>
    </citation>
    <scope>NUCLEOTIDE SEQUENCE</scope>
    <source>
        <strain evidence="7">JCM 4434</strain>
    </source>
</reference>
<dbReference type="KEGG" id="kau:B6264_07215"/>
<dbReference type="InterPro" id="IPR035952">
    <property type="entry name" value="Rhomboid-like_sf"/>
</dbReference>
<feature type="transmembrane region" description="Helical" evidence="6">
    <location>
        <begin position="89"/>
        <end position="114"/>
    </location>
</feature>
<reference evidence="8 9" key="2">
    <citation type="submission" date="2014-07" db="EMBL/GenBank/DDBJ databases">
        <authorList>
            <person name="Zhang J.E."/>
            <person name="Yang H."/>
            <person name="Guo J."/>
            <person name="Deng Z."/>
            <person name="Luo H."/>
            <person name="Luo M."/>
            <person name="Zhao B."/>
        </authorList>
    </citation>
    <scope>NUCLEOTIDE SEQUENCE [LARGE SCALE GENOMIC DNA]</scope>
    <source>
        <strain evidence="8">ATCC 10762</strain>
        <strain evidence="9">ATCC 10762 / DSM 40127 / CCM 3239 / JCM 4008 / LMG 5968 / NBRC 12843 / NCIMB 8234 / A-377</strain>
    </source>
</reference>
<feature type="region of interest" description="Disordered" evidence="5">
    <location>
        <begin position="233"/>
        <end position="273"/>
    </location>
</feature>
<dbReference type="EMBL" id="JPRF03000049">
    <property type="protein sequence ID" value="OEV34317.1"/>
    <property type="molecule type" value="Genomic_DNA"/>
</dbReference>
<dbReference type="RefSeq" id="WP_051835484.1">
    <property type="nucleotide sequence ID" value="NZ_BMUB01000006.1"/>
</dbReference>
<comment type="caution">
    <text evidence="8">The sequence shown here is derived from an EMBL/GenBank/DDBJ whole genome shotgun (WGS) entry which is preliminary data.</text>
</comment>
<evidence type="ECO:0000256" key="2">
    <source>
        <dbReference type="ARBA" id="ARBA00022692"/>
    </source>
</evidence>
<keyword evidence="3 6" id="KW-1133">Transmembrane helix</keyword>
<evidence type="ECO:0000256" key="1">
    <source>
        <dbReference type="ARBA" id="ARBA00004141"/>
    </source>
</evidence>
<accession>A0A8H9LTK6</accession>
<comment type="subcellular location">
    <subcellularLocation>
        <location evidence="1">Membrane</location>
        <topology evidence="1">Multi-pass membrane protein</topology>
    </subcellularLocation>
</comment>
<dbReference type="AlphaFoldDB" id="A0A1E7N0U7"/>